<keyword evidence="1" id="KW-0315">Glutamine amidotransferase</keyword>
<dbReference type="RefSeq" id="WP_079489965.1">
    <property type="nucleotide sequence ID" value="NZ_FUZT01000002.1"/>
</dbReference>
<protein>
    <submittedName>
        <fullName evidence="1">Putative glutamine amidotransferase</fullName>
    </submittedName>
</protein>
<name>A0A1T5JEA6_9FIRM</name>
<keyword evidence="1" id="KW-0808">Transferase</keyword>
<dbReference type="AlphaFoldDB" id="A0A1T5JEA6"/>
<dbReference type="SUPFAM" id="SSF52317">
    <property type="entry name" value="Class I glutamine amidotransferase-like"/>
    <property type="match status" value="1"/>
</dbReference>
<dbReference type="PROSITE" id="PS51273">
    <property type="entry name" value="GATASE_TYPE_1"/>
    <property type="match status" value="1"/>
</dbReference>
<dbReference type="PANTHER" id="PTHR43235">
    <property type="entry name" value="GLUTAMINE AMIDOTRANSFERASE PB2B2.05-RELATED"/>
    <property type="match status" value="1"/>
</dbReference>
<dbReference type="InterPro" id="IPR011697">
    <property type="entry name" value="Peptidase_C26"/>
</dbReference>
<keyword evidence="2" id="KW-1185">Reference proteome</keyword>
<sequence length="256" mass="29526">MQPLIGVTTYYVSDREMEEKRYRGRDEQDMLMSTMDYSRCVKNSGGIPLAIPVINDDDYISKLVESLDGILFTGGADIYPYLYGKPIMKGLGRIVLERDEFEIKLLEKLLEMDKPVLGICRGLQLINVFFGGTIYQDIYEANITNQEHVCSMLPKYTKCHKVTIKEESRLYKAFGKKMLDVNSLHHQAIEILGDGLIETAISEDKIIEGIEHKNHRFVIGVQWHPEMMADVYNEQQRIFQLFINEASSNKKRNSFK</sequence>
<proteinExistence type="predicted"/>
<dbReference type="CDD" id="cd01745">
    <property type="entry name" value="GATase1_2"/>
    <property type="match status" value="1"/>
</dbReference>
<evidence type="ECO:0000313" key="2">
    <source>
        <dbReference type="Proteomes" id="UP000190285"/>
    </source>
</evidence>
<dbReference type="InterPro" id="IPR044668">
    <property type="entry name" value="PuuD-like"/>
</dbReference>
<dbReference type="STRING" id="36842.SAMN02194393_01131"/>
<dbReference type="Gene3D" id="3.40.50.880">
    <property type="match status" value="1"/>
</dbReference>
<dbReference type="PANTHER" id="PTHR43235:SF1">
    <property type="entry name" value="GLUTAMINE AMIDOTRANSFERASE PB2B2.05-RELATED"/>
    <property type="match status" value="1"/>
</dbReference>
<gene>
    <name evidence="1" type="ORF">SAMN02194393_01131</name>
</gene>
<evidence type="ECO:0000313" key="1">
    <source>
        <dbReference type="EMBL" id="SKC49761.1"/>
    </source>
</evidence>
<dbReference type="GO" id="GO:0016740">
    <property type="term" value="F:transferase activity"/>
    <property type="evidence" value="ECO:0007669"/>
    <property type="project" value="UniProtKB-KW"/>
</dbReference>
<dbReference type="Proteomes" id="UP000190285">
    <property type="component" value="Unassembled WGS sequence"/>
</dbReference>
<accession>A0A1T5JEA6</accession>
<dbReference type="Pfam" id="PF07722">
    <property type="entry name" value="Peptidase_C26"/>
    <property type="match status" value="1"/>
</dbReference>
<organism evidence="1 2">
    <name type="scientific">Maledivibacter halophilus</name>
    <dbReference type="NCBI Taxonomy" id="36842"/>
    <lineage>
        <taxon>Bacteria</taxon>
        <taxon>Bacillati</taxon>
        <taxon>Bacillota</taxon>
        <taxon>Clostridia</taxon>
        <taxon>Peptostreptococcales</taxon>
        <taxon>Caminicellaceae</taxon>
        <taxon>Maledivibacter</taxon>
    </lineage>
</organism>
<dbReference type="EMBL" id="FUZT01000002">
    <property type="protein sequence ID" value="SKC49761.1"/>
    <property type="molecule type" value="Genomic_DNA"/>
</dbReference>
<dbReference type="GO" id="GO:0006598">
    <property type="term" value="P:polyamine catabolic process"/>
    <property type="evidence" value="ECO:0007669"/>
    <property type="project" value="TreeGrafter"/>
</dbReference>
<dbReference type="OrthoDB" id="9813383at2"/>
<dbReference type="GO" id="GO:0033969">
    <property type="term" value="F:gamma-glutamyl-gamma-aminobutyrate hydrolase activity"/>
    <property type="evidence" value="ECO:0007669"/>
    <property type="project" value="TreeGrafter"/>
</dbReference>
<reference evidence="1 2" key="1">
    <citation type="submission" date="2017-02" db="EMBL/GenBank/DDBJ databases">
        <authorList>
            <person name="Peterson S.W."/>
        </authorList>
    </citation>
    <scope>NUCLEOTIDE SEQUENCE [LARGE SCALE GENOMIC DNA]</scope>
    <source>
        <strain evidence="1 2">M1</strain>
    </source>
</reference>
<dbReference type="GO" id="GO:0005829">
    <property type="term" value="C:cytosol"/>
    <property type="evidence" value="ECO:0007669"/>
    <property type="project" value="TreeGrafter"/>
</dbReference>
<dbReference type="InterPro" id="IPR029062">
    <property type="entry name" value="Class_I_gatase-like"/>
</dbReference>